<protein>
    <recommendedName>
        <fullName evidence="2">protein-tyrosine-phosphatase</fullName>
        <ecNumber evidence="2">3.1.3.48</ecNumber>
    </recommendedName>
</protein>
<keyword evidence="3" id="KW-0378">Hydrolase</keyword>
<dbReference type="SMART" id="SM00195">
    <property type="entry name" value="DSPc"/>
    <property type="match status" value="1"/>
</dbReference>
<dbReference type="SUPFAM" id="SSF52799">
    <property type="entry name" value="(Phosphotyrosine protein) phosphatases II"/>
    <property type="match status" value="1"/>
</dbReference>
<evidence type="ECO:0000313" key="8">
    <source>
        <dbReference type="EMBL" id="TFY62365.1"/>
    </source>
</evidence>
<dbReference type="InterPro" id="IPR020422">
    <property type="entry name" value="TYR_PHOSPHATASE_DUAL_dom"/>
</dbReference>
<dbReference type="PANTHER" id="PTHR10159:SF519">
    <property type="entry name" value="DUAL SPECIFICITY PROTEIN PHOSPHATASE MPK3"/>
    <property type="match status" value="1"/>
</dbReference>
<dbReference type="GO" id="GO:0043409">
    <property type="term" value="P:negative regulation of MAPK cascade"/>
    <property type="evidence" value="ECO:0007669"/>
    <property type="project" value="TreeGrafter"/>
</dbReference>
<dbReference type="AlphaFoldDB" id="A0A4Y9YJ06"/>
<evidence type="ECO:0000313" key="9">
    <source>
        <dbReference type="Proteomes" id="UP000298390"/>
    </source>
</evidence>
<keyword evidence="4" id="KW-0904">Protein phosphatase</keyword>
<dbReference type="EMBL" id="SEKV01000169">
    <property type="protein sequence ID" value="TFY62365.1"/>
    <property type="molecule type" value="Genomic_DNA"/>
</dbReference>
<sequence length="189" mass="20300">MPPKQKISLSMPPSFNTLAAPSPASPSWRGSHPGALSVASSAQPPTEILPHLFIADLGAAENPKVLIQLGITHVLSAMCGRVLLPANMPLAQLQLPLQDSPFAELADYLPASTLFLSDALRDPKARVLVHCAQGISRSSSVVCAYLIAKYGWSPEQALRFVKSKYALADPNPGFVMQLGEYARSLERTR</sequence>
<dbReference type="InterPro" id="IPR000340">
    <property type="entry name" value="Dual-sp_phosphatase_cat-dom"/>
</dbReference>
<dbReference type="InterPro" id="IPR016130">
    <property type="entry name" value="Tyr_Pase_AS"/>
</dbReference>
<evidence type="ECO:0000256" key="2">
    <source>
        <dbReference type="ARBA" id="ARBA00013064"/>
    </source>
</evidence>
<dbReference type="STRING" id="34475.A0A4Y9YJ06"/>
<comment type="similarity">
    <text evidence="1">Belongs to the protein-tyrosine phosphatase family. Non-receptor class dual specificity subfamily.</text>
</comment>
<accession>A0A4Y9YJ06</accession>
<dbReference type="PROSITE" id="PS50054">
    <property type="entry name" value="TYR_PHOSPHATASE_DUAL"/>
    <property type="match status" value="1"/>
</dbReference>
<feature type="domain" description="Tyrosine specific protein phosphatases" evidence="7">
    <location>
        <begin position="106"/>
        <end position="182"/>
    </location>
</feature>
<dbReference type="PROSITE" id="PS50056">
    <property type="entry name" value="TYR_PHOSPHATASE_2"/>
    <property type="match status" value="1"/>
</dbReference>
<gene>
    <name evidence="8" type="ORF">EVJ58_g3915</name>
</gene>
<organism evidence="8 9">
    <name type="scientific">Rhodofomes roseus</name>
    <dbReference type="NCBI Taxonomy" id="34475"/>
    <lineage>
        <taxon>Eukaryota</taxon>
        <taxon>Fungi</taxon>
        <taxon>Dikarya</taxon>
        <taxon>Basidiomycota</taxon>
        <taxon>Agaricomycotina</taxon>
        <taxon>Agaricomycetes</taxon>
        <taxon>Polyporales</taxon>
        <taxon>Rhodofomes</taxon>
    </lineage>
</organism>
<dbReference type="GO" id="GO:0008330">
    <property type="term" value="F:protein tyrosine/threonine phosphatase activity"/>
    <property type="evidence" value="ECO:0007669"/>
    <property type="project" value="TreeGrafter"/>
</dbReference>
<name>A0A4Y9YJ06_9APHY</name>
<reference evidence="8 9" key="1">
    <citation type="submission" date="2019-01" db="EMBL/GenBank/DDBJ databases">
        <title>Genome sequencing of the rare red list fungi Fomitopsis rosea.</title>
        <authorList>
            <person name="Buettner E."/>
            <person name="Kellner H."/>
        </authorList>
    </citation>
    <scope>NUCLEOTIDE SEQUENCE [LARGE SCALE GENOMIC DNA]</scope>
    <source>
        <strain evidence="8 9">DSM 105464</strain>
    </source>
</reference>
<evidence type="ECO:0000256" key="3">
    <source>
        <dbReference type="ARBA" id="ARBA00022801"/>
    </source>
</evidence>
<dbReference type="GO" id="GO:0005737">
    <property type="term" value="C:cytoplasm"/>
    <property type="evidence" value="ECO:0007669"/>
    <property type="project" value="TreeGrafter"/>
</dbReference>
<evidence type="ECO:0000256" key="5">
    <source>
        <dbReference type="SAM" id="MobiDB-lite"/>
    </source>
</evidence>
<evidence type="ECO:0000256" key="1">
    <source>
        <dbReference type="ARBA" id="ARBA00008601"/>
    </source>
</evidence>
<dbReference type="EC" id="3.1.3.48" evidence="2"/>
<dbReference type="InterPro" id="IPR000387">
    <property type="entry name" value="Tyr_Pase_dom"/>
</dbReference>
<dbReference type="GO" id="GO:0017017">
    <property type="term" value="F:MAP kinase tyrosine/serine/threonine phosphatase activity"/>
    <property type="evidence" value="ECO:0007669"/>
    <property type="project" value="TreeGrafter"/>
</dbReference>
<comment type="caution">
    <text evidence="8">The sequence shown here is derived from an EMBL/GenBank/DDBJ whole genome shotgun (WGS) entry which is preliminary data.</text>
</comment>
<dbReference type="PRINTS" id="PR01908">
    <property type="entry name" value="ADSPHPHTASE"/>
</dbReference>
<dbReference type="Pfam" id="PF00782">
    <property type="entry name" value="DSPc"/>
    <property type="match status" value="1"/>
</dbReference>
<dbReference type="Gene3D" id="3.90.190.10">
    <property type="entry name" value="Protein tyrosine phosphatase superfamily"/>
    <property type="match status" value="1"/>
</dbReference>
<proteinExistence type="inferred from homology"/>
<dbReference type="PROSITE" id="PS00383">
    <property type="entry name" value="TYR_PHOSPHATASE_1"/>
    <property type="match status" value="1"/>
</dbReference>
<feature type="region of interest" description="Disordered" evidence="5">
    <location>
        <begin position="20"/>
        <end position="40"/>
    </location>
</feature>
<dbReference type="InterPro" id="IPR029021">
    <property type="entry name" value="Prot-tyrosine_phosphatase-like"/>
</dbReference>
<dbReference type="GO" id="GO:0033550">
    <property type="term" value="F:MAP kinase tyrosine phosphatase activity"/>
    <property type="evidence" value="ECO:0007669"/>
    <property type="project" value="TreeGrafter"/>
</dbReference>
<dbReference type="CDD" id="cd14498">
    <property type="entry name" value="DSP"/>
    <property type="match status" value="1"/>
</dbReference>
<dbReference type="Proteomes" id="UP000298390">
    <property type="component" value="Unassembled WGS sequence"/>
</dbReference>
<evidence type="ECO:0000259" key="7">
    <source>
        <dbReference type="PROSITE" id="PS50056"/>
    </source>
</evidence>
<evidence type="ECO:0000259" key="6">
    <source>
        <dbReference type="PROSITE" id="PS50054"/>
    </source>
</evidence>
<feature type="domain" description="Tyrosine-protein phosphatase" evidence="6">
    <location>
        <begin position="44"/>
        <end position="187"/>
    </location>
</feature>
<evidence type="ECO:0000256" key="4">
    <source>
        <dbReference type="ARBA" id="ARBA00022912"/>
    </source>
</evidence>
<dbReference type="PANTHER" id="PTHR10159">
    <property type="entry name" value="DUAL SPECIFICITY PROTEIN PHOSPHATASE"/>
    <property type="match status" value="1"/>
</dbReference>